<keyword evidence="5 10" id="KW-0592">Phosphate transport</keyword>
<evidence type="ECO:0000256" key="1">
    <source>
        <dbReference type="ARBA" id="ARBA00004651"/>
    </source>
</evidence>
<accession>A0A1M4SF66</accession>
<feature type="transmembrane region" description="Helical" evidence="9">
    <location>
        <begin position="210"/>
        <end position="231"/>
    </location>
</feature>
<comment type="function">
    <text evidence="10">Part of the binding-protein-dependent transport system for phosphate; probably responsible for the translocation of the substrate across the membrane.</text>
</comment>
<dbReference type="Proteomes" id="UP000184334">
    <property type="component" value="Unassembled WGS sequence"/>
</dbReference>
<feature type="transmembrane region" description="Helical" evidence="9">
    <location>
        <begin position="63"/>
        <end position="96"/>
    </location>
</feature>
<evidence type="ECO:0000256" key="7">
    <source>
        <dbReference type="ARBA" id="ARBA00022989"/>
    </source>
</evidence>
<evidence type="ECO:0000256" key="10">
    <source>
        <dbReference type="RuleBase" id="RU363054"/>
    </source>
</evidence>
<evidence type="ECO:0000256" key="5">
    <source>
        <dbReference type="ARBA" id="ARBA00022592"/>
    </source>
</evidence>
<evidence type="ECO:0000259" key="11">
    <source>
        <dbReference type="PROSITE" id="PS50928"/>
    </source>
</evidence>
<dbReference type="STRING" id="1122195.SAMN02745164_00166"/>
<reference evidence="12" key="1">
    <citation type="submission" date="2016-11" db="EMBL/GenBank/DDBJ databases">
        <authorList>
            <person name="Varghese N."/>
            <person name="Submissions S."/>
        </authorList>
    </citation>
    <scope>NUCLEOTIDE SEQUENCE [LARGE SCALE GENOMIC DNA]</scope>
    <source>
        <strain evidence="12">DSM 16785</strain>
    </source>
</reference>
<keyword evidence="6 9" id="KW-0812">Transmembrane</keyword>
<dbReference type="RefSeq" id="WP_143148298.1">
    <property type="nucleotide sequence ID" value="NZ_FQUI01000002.1"/>
</dbReference>
<dbReference type="OrthoDB" id="9785113at2"/>
<dbReference type="InterPro" id="IPR000515">
    <property type="entry name" value="MetI-like"/>
</dbReference>
<dbReference type="GO" id="GO:0005315">
    <property type="term" value="F:phosphate transmembrane transporter activity"/>
    <property type="evidence" value="ECO:0007669"/>
    <property type="project" value="InterPro"/>
</dbReference>
<proteinExistence type="inferred from homology"/>
<gene>
    <name evidence="12" type="ORF">SAMN02745164_00166</name>
</gene>
<evidence type="ECO:0000313" key="12">
    <source>
        <dbReference type="EMBL" id="SHE30914.1"/>
    </source>
</evidence>
<dbReference type="InterPro" id="IPR051124">
    <property type="entry name" value="Phosphate_Transport_Permease"/>
</dbReference>
<evidence type="ECO:0000256" key="2">
    <source>
        <dbReference type="ARBA" id="ARBA00007069"/>
    </source>
</evidence>
<dbReference type="Pfam" id="PF00528">
    <property type="entry name" value="BPD_transp_1"/>
    <property type="match status" value="1"/>
</dbReference>
<dbReference type="InterPro" id="IPR011864">
    <property type="entry name" value="Phosphate_PstC"/>
</dbReference>
<evidence type="ECO:0000256" key="6">
    <source>
        <dbReference type="ARBA" id="ARBA00022692"/>
    </source>
</evidence>
<feature type="transmembrane region" description="Helical" evidence="9">
    <location>
        <begin position="134"/>
        <end position="156"/>
    </location>
</feature>
<keyword evidence="3 9" id="KW-0813">Transport</keyword>
<comment type="similarity">
    <text evidence="2 10">Belongs to the binding-protein-dependent transport system permease family. CysTW subfamily.</text>
</comment>
<feature type="transmembrane region" description="Helical" evidence="9">
    <location>
        <begin position="12"/>
        <end position="32"/>
    </location>
</feature>
<organism evidence="12 13">
    <name type="scientific">Marinitoga hydrogenitolerans (strain DSM 16785 / JCM 12826 / AT1271)</name>
    <dbReference type="NCBI Taxonomy" id="1122195"/>
    <lineage>
        <taxon>Bacteria</taxon>
        <taxon>Thermotogati</taxon>
        <taxon>Thermotogota</taxon>
        <taxon>Thermotogae</taxon>
        <taxon>Petrotogales</taxon>
        <taxon>Petrotogaceae</taxon>
        <taxon>Marinitoga</taxon>
    </lineage>
</organism>
<evidence type="ECO:0000313" key="13">
    <source>
        <dbReference type="Proteomes" id="UP000184334"/>
    </source>
</evidence>
<keyword evidence="4 10" id="KW-1003">Cell membrane</keyword>
<dbReference type="PROSITE" id="PS50928">
    <property type="entry name" value="ABC_TM1"/>
    <property type="match status" value="1"/>
</dbReference>
<dbReference type="EMBL" id="FQUI01000002">
    <property type="protein sequence ID" value="SHE30914.1"/>
    <property type="molecule type" value="Genomic_DNA"/>
</dbReference>
<evidence type="ECO:0000256" key="3">
    <source>
        <dbReference type="ARBA" id="ARBA00022448"/>
    </source>
</evidence>
<protein>
    <recommendedName>
        <fullName evidence="10">Phosphate transport system permease protein</fullName>
    </recommendedName>
</protein>
<evidence type="ECO:0000256" key="8">
    <source>
        <dbReference type="ARBA" id="ARBA00023136"/>
    </source>
</evidence>
<dbReference type="NCBIfam" id="TIGR02138">
    <property type="entry name" value="phosphate_pstC"/>
    <property type="match status" value="1"/>
</dbReference>
<dbReference type="GO" id="GO:0006817">
    <property type="term" value="P:phosphate ion transport"/>
    <property type="evidence" value="ECO:0007669"/>
    <property type="project" value="UniProtKB-KW"/>
</dbReference>
<feature type="domain" description="ABC transmembrane type-1" evidence="11">
    <location>
        <begin position="67"/>
        <end position="277"/>
    </location>
</feature>
<keyword evidence="7 9" id="KW-1133">Transmembrane helix</keyword>
<dbReference type="Gene3D" id="1.10.3720.10">
    <property type="entry name" value="MetI-like"/>
    <property type="match status" value="1"/>
</dbReference>
<sequence length="286" mass="31166">MRELKHLLNSIIIKTFALTGIIALILIFGFVIKESIPALEKAGMEIFTSFDWYPTFDPPSFGILTMLLNSIILTIVSSLIVLPLGYIIAFFMYDYATEFEKRMIKSSIDLLSGVPSVIIGMFLIIYISPWMLEIGAWSAENILLASIGLTILSLPYTASLMEEAMSSVDISLKEGALALGTTRFIAGFKVVSKAALPGIFNAAILTINRIIGETMVVLMAAGGANMLPLSIFDPVRPLTAAIASEMGEVEIGSIHYSALFASGLVLLTISFILTLISKRLSRRWSK</sequence>
<dbReference type="PANTHER" id="PTHR30425:SF1">
    <property type="entry name" value="PHOSPHATE TRANSPORT SYSTEM PERMEASE PROTEIN PSTC"/>
    <property type="match status" value="1"/>
</dbReference>
<feature type="transmembrane region" description="Helical" evidence="9">
    <location>
        <begin position="254"/>
        <end position="276"/>
    </location>
</feature>
<comment type="caution">
    <text evidence="12">The sequence shown here is derived from an EMBL/GenBank/DDBJ whole genome shotgun (WGS) entry which is preliminary data.</text>
</comment>
<keyword evidence="13" id="KW-1185">Reference proteome</keyword>
<evidence type="ECO:0000256" key="9">
    <source>
        <dbReference type="RuleBase" id="RU363032"/>
    </source>
</evidence>
<dbReference type="SUPFAM" id="SSF161098">
    <property type="entry name" value="MetI-like"/>
    <property type="match status" value="1"/>
</dbReference>
<feature type="transmembrane region" description="Helical" evidence="9">
    <location>
        <begin position="108"/>
        <end position="128"/>
    </location>
</feature>
<dbReference type="GO" id="GO:0005886">
    <property type="term" value="C:plasma membrane"/>
    <property type="evidence" value="ECO:0007669"/>
    <property type="project" value="UniProtKB-SubCell"/>
</dbReference>
<dbReference type="AlphaFoldDB" id="A0A1M4SF66"/>
<dbReference type="InterPro" id="IPR035906">
    <property type="entry name" value="MetI-like_sf"/>
</dbReference>
<keyword evidence="8 9" id="KW-0472">Membrane</keyword>
<name>A0A1M4SF66_MARH1</name>
<dbReference type="PANTHER" id="PTHR30425">
    <property type="entry name" value="PHOSPHATE TRANSPORT SYSTEM PERMEASE PROTEIN PST"/>
    <property type="match status" value="1"/>
</dbReference>
<dbReference type="CDD" id="cd06261">
    <property type="entry name" value="TM_PBP2"/>
    <property type="match status" value="1"/>
</dbReference>
<comment type="subcellular location">
    <subcellularLocation>
        <location evidence="1 9">Cell membrane</location>
        <topology evidence="1 9">Multi-pass membrane protein</topology>
    </subcellularLocation>
</comment>
<evidence type="ECO:0000256" key="4">
    <source>
        <dbReference type="ARBA" id="ARBA00022475"/>
    </source>
</evidence>